<evidence type="ECO:0000256" key="2">
    <source>
        <dbReference type="ARBA" id="ARBA00004370"/>
    </source>
</evidence>
<accession>A0ABM8EP50</accession>
<dbReference type="PROSITE" id="PS50109">
    <property type="entry name" value="HIS_KIN"/>
    <property type="match status" value="1"/>
</dbReference>
<dbReference type="PANTHER" id="PTHR42878:SF15">
    <property type="entry name" value="BACTERIOPHYTOCHROME"/>
    <property type="match status" value="1"/>
</dbReference>
<dbReference type="SMART" id="SM00388">
    <property type="entry name" value="HisKA"/>
    <property type="match status" value="1"/>
</dbReference>
<protein>
    <recommendedName>
        <fullName evidence="3">histidine kinase</fullName>
        <ecNumber evidence="3">2.7.13.3</ecNumber>
    </recommendedName>
</protein>
<keyword evidence="6 9" id="KW-0418">Kinase</keyword>
<gene>
    <name evidence="9" type="ORF">GURASL_33150</name>
</gene>
<name>A0ABM8EP50_9BACT</name>
<evidence type="ECO:0000259" key="8">
    <source>
        <dbReference type="PROSITE" id="PS50885"/>
    </source>
</evidence>
<evidence type="ECO:0000256" key="3">
    <source>
        <dbReference type="ARBA" id="ARBA00012438"/>
    </source>
</evidence>
<feature type="domain" description="Histidine kinase" evidence="7">
    <location>
        <begin position="454"/>
        <end position="668"/>
    </location>
</feature>
<evidence type="ECO:0000256" key="6">
    <source>
        <dbReference type="ARBA" id="ARBA00022777"/>
    </source>
</evidence>
<dbReference type="RefSeq" id="WP_282000496.1">
    <property type="nucleotide sequence ID" value="NZ_AP027151.1"/>
</dbReference>
<dbReference type="Pfam" id="PF00672">
    <property type="entry name" value="HAMP"/>
    <property type="match status" value="1"/>
</dbReference>
<dbReference type="PANTHER" id="PTHR42878">
    <property type="entry name" value="TWO-COMPONENT HISTIDINE KINASE"/>
    <property type="match status" value="1"/>
</dbReference>
<comment type="catalytic activity">
    <reaction evidence="1">
        <text>ATP + protein L-histidine = ADP + protein N-phospho-L-histidine.</text>
        <dbReference type="EC" id="2.7.13.3"/>
    </reaction>
</comment>
<keyword evidence="5" id="KW-0808">Transferase</keyword>
<dbReference type="Gene3D" id="3.30.565.10">
    <property type="entry name" value="Histidine kinase-like ATPase, C-terminal domain"/>
    <property type="match status" value="1"/>
</dbReference>
<evidence type="ECO:0000256" key="5">
    <source>
        <dbReference type="ARBA" id="ARBA00022679"/>
    </source>
</evidence>
<dbReference type="SUPFAM" id="SSF158472">
    <property type="entry name" value="HAMP domain-like"/>
    <property type="match status" value="1"/>
</dbReference>
<feature type="domain" description="HAMP" evidence="8">
    <location>
        <begin position="369"/>
        <end position="421"/>
    </location>
</feature>
<dbReference type="InterPro" id="IPR003660">
    <property type="entry name" value="HAMP_dom"/>
</dbReference>
<dbReference type="InterPro" id="IPR003594">
    <property type="entry name" value="HATPase_dom"/>
</dbReference>
<dbReference type="EC" id="2.7.13.3" evidence="3"/>
<dbReference type="Proteomes" id="UP001317705">
    <property type="component" value="Chromosome"/>
</dbReference>
<dbReference type="InterPro" id="IPR004358">
    <property type="entry name" value="Sig_transdc_His_kin-like_C"/>
</dbReference>
<dbReference type="CDD" id="cd06225">
    <property type="entry name" value="HAMP"/>
    <property type="match status" value="1"/>
</dbReference>
<dbReference type="CDD" id="cd00082">
    <property type="entry name" value="HisKA"/>
    <property type="match status" value="1"/>
</dbReference>
<reference evidence="9 10" key="1">
    <citation type="submission" date="2022-12" db="EMBL/GenBank/DDBJ databases">
        <title>Polyphasic characterization of Geotalea uranireducens NIT-SL11 newly isolated from a complex of sewage sludge and microbially reduced graphene oxide.</title>
        <authorList>
            <person name="Xie L."/>
            <person name="Yoshida N."/>
            <person name="Meng L."/>
        </authorList>
    </citation>
    <scope>NUCLEOTIDE SEQUENCE [LARGE SCALE GENOMIC DNA]</scope>
    <source>
        <strain evidence="9 10">NIT-SL11</strain>
    </source>
</reference>
<evidence type="ECO:0000256" key="1">
    <source>
        <dbReference type="ARBA" id="ARBA00000085"/>
    </source>
</evidence>
<dbReference type="EMBL" id="AP027151">
    <property type="protein sequence ID" value="BDV44392.1"/>
    <property type="molecule type" value="Genomic_DNA"/>
</dbReference>
<evidence type="ECO:0000259" key="7">
    <source>
        <dbReference type="PROSITE" id="PS50109"/>
    </source>
</evidence>
<dbReference type="Pfam" id="PF02518">
    <property type="entry name" value="HATPase_c"/>
    <property type="match status" value="1"/>
</dbReference>
<keyword evidence="4" id="KW-0597">Phosphoprotein</keyword>
<dbReference type="SUPFAM" id="SSF55874">
    <property type="entry name" value="ATPase domain of HSP90 chaperone/DNA topoisomerase II/histidine kinase"/>
    <property type="match status" value="1"/>
</dbReference>
<dbReference type="InterPro" id="IPR005467">
    <property type="entry name" value="His_kinase_dom"/>
</dbReference>
<dbReference type="SMART" id="SM00304">
    <property type="entry name" value="HAMP"/>
    <property type="match status" value="1"/>
</dbReference>
<dbReference type="Gene3D" id="1.10.287.130">
    <property type="match status" value="1"/>
</dbReference>
<dbReference type="InterPro" id="IPR036097">
    <property type="entry name" value="HisK_dim/P_sf"/>
</dbReference>
<dbReference type="InterPro" id="IPR003661">
    <property type="entry name" value="HisK_dim/P_dom"/>
</dbReference>
<dbReference type="GO" id="GO:0016301">
    <property type="term" value="F:kinase activity"/>
    <property type="evidence" value="ECO:0007669"/>
    <property type="project" value="UniProtKB-KW"/>
</dbReference>
<dbReference type="PRINTS" id="PR00344">
    <property type="entry name" value="BCTRLSENSOR"/>
</dbReference>
<organism evidence="9 10">
    <name type="scientific">Geotalea uraniireducens</name>
    <dbReference type="NCBI Taxonomy" id="351604"/>
    <lineage>
        <taxon>Bacteria</taxon>
        <taxon>Pseudomonadati</taxon>
        <taxon>Thermodesulfobacteriota</taxon>
        <taxon>Desulfuromonadia</taxon>
        <taxon>Geobacterales</taxon>
        <taxon>Geobacteraceae</taxon>
        <taxon>Geotalea</taxon>
    </lineage>
</organism>
<proteinExistence type="predicted"/>
<evidence type="ECO:0000256" key="4">
    <source>
        <dbReference type="ARBA" id="ARBA00022553"/>
    </source>
</evidence>
<comment type="subcellular location">
    <subcellularLocation>
        <location evidence="2">Membrane</location>
    </subcellularLocation>
</comment>
<dbReference type="Gene3D" id="6.10.340.10">
    <property type="match status" value="1"/>
</dbReference>
<dbReference type="SUPFAM" id="SSF47384">
    <property type="entry name" value="Homodimeric domain of signal transducing histidine kinase"/>
    <property type="match status" value="1"/>
</dbReference>
<dbReference type="SMART" id="SM00387">
    <property type="entry name" value="HATPase_c"/>
    <property type="match status" value="1"/>
</dbReference>
<dbReference type="InterPro" id="IPR036890">
    <property type="entry name" value="HATPase_C_sf"/>
</dbReference>
<dbReference type="InterPro" id="IPR050351">
    <property type="entry name" value="BphY/WalK/GraS-like"/>
</dbReference>
<dbReference type="PROSITE" id="PS50885">
    <property type="entry name" value="HAMP"/>
    <property type="match status" value="1"/>
</dbReference>
<evidence type="ECO:0000313" key="9">
    <source>
        <dbReference type="EMBL" id="BDV44392.1"/>
    </source>
</evidence>
<sequence length="673" mass="74564">MMAGRFKRELTILLVAVLGLVWSVALYLVSCSVTIKERCGQFVAAVDYLQGIVVTRACLHRQLKEIGDSLTVDDPEGRNEYLRFGMMAEGAMATWKGAITRQDENGVPGEEEDLARYEAFASDYRRWKVATDHLFTLKATGRAAAARRLFLADGNRLFEERLTPLLEESRSDGIDEVNSAFHALIMTTGRLPLFAEEGGRRVQAMQAIVDHFLAMNQLNAAVDRQIEVLCEALLNRQGYDERLLDRYIDDGEQALVLLRTAEQRRATLDRRTADEAGMAALQRKYRQFTASAHWIVAHRRSADRQTLYRITEEVVEPLFDDTFIPGITKGLDDGSRDVLAIATNLRWGAVTGALLVSILFTAALGRFHRRVCRALDRLHAGTEALSAGDLSYRIELLSADEFGRLARSFNGMAERLAASRAALATLNRDLERRVNERTRLLEAANSDLRQFCSILSHDLRSPVTEINGYLQLILDDGYEALDENSREMFWKCLHASHRMDALIEAQLALACISASELVETEVDLTALAAKVIDELRRQDPDRTVAWDVMPGLAVRGDARLLESVLENLLGNAWKYTARQPAPAIVVGATGSGDRRVFFVRDNGIGFAPEEADKLFKPFSRLHERAGFSGTGIGLASVARIIARHGGAIWAEGSPGAGATFSFTIGAPRPAAEE</sequence>
<keyword evidence="10" id="KW-1185">Reference proteome</keyword>
<evidence type="ECO:0000313" key="10">
    <source>
        <dbReference type="Proteomes" id="UP001317705"/>
    </source>
</evidence>
<dbReference type="Pfam" id="PF00512">
    <property type="entry name" value="HisKA"/>
    <property type="match status" value="1"/>
</dbReference>